<proteinExistence type="predicted"/>
<dbReference type="AlphaFoldDB" id="A0A6H5G9Z9"/>
<accession>A0A6H5G9Z9</accession>
<evidence type="ECO:0000256" key="1">
    <source>
        <dbReference type="SAM" id="MobiDB-lite"/>
    </source>
</evidence>
<protein>
    <submittedName>
        <fullName evidence="2">Uncharacterized protein</fullName>
    </submittedName>
</protein>
<evidence type="ECO:0000313" key="3">
    <source>
        <dbReference type="Proteomes" id="UP000479000"/>
    </source>
</evidence>
<reference evidence="2 3" key="1">
    <citation type="submission" date="2020-02" db="EMBL/GenBank/DDBJ databases">
        <authorList>
            <person name="Ferguson B K."/>
        </authorList>
    </citation>
    <scope>NUCLEOTIDE SEQUENCE [LARGE SCALE GENOMIC DNA]</scope>
</reference>
<keyword evidence="3" id="KW-1185">Reference proteome</keyword>
<dbReference type="Proteomes" id="UP000479000">
    <property type="component" value="Unassembled WGS sequence"/>
</dbReference>
<organism evidence="2 3">
    <name type="scientific">Nesidiocoris tenuis</name>
    <dbReference type="NCBI Taxonomy" id="355587"/>
    <lineage>
        <taxon>Eukaryota</taxon>
        <taxon>Metazoa</taxon>
        <taxon>Ecdysozoa</taxon>
        <taxon>Arthropoda</taxon>
        <taxon>Hexapoda</taxon>
        <taxon>Insecta</taxon>
        <taxon>Pterygota</taxon>
        <taxon>Neoptera</taxon>
        <taxon>Paraneoptera</taxon>
        <taxon>Hemiptera</taxon>
        <taxon>Heteroptera</taxon>
        <taxon>Panheteroptera</taxon>
        <taxon>Cimicomorpha</taxon>
        <taxon>Miridae</taxon>
        <taxon>Dicyphina</taxon>
        <taxon>Nesidiocoris</taxon>
    </lineage>
</organism>
<feature type="compositionally biased region" description="Basic residues" evidence="1">
    <location>
        <begin position="249"/>
        <end position="272"/>
    </location>
</feature>
<name>A0A6H5G9Z9_9HEMI</name>
<gene>
    <name evidence="2" type="ORF">NTEN_LOCUS5934</name>
</gene>
<evidence type="ECO:0000313" key="2">
    <source>
        <dbReference type="EMBL" id="CAA9999651.1"/>
    </source>
</evidence>
<sequence>MDRPVQNWITDTIQLSTVKALHITLVSADHSVHYYANKYRHSNAPGRTGGGGWWIKRKLRFHRHTSEVEDLRVVRPKHGRSNELNDLLRNNEMINATYPGGIQGCGIPKINAHPYQPLRVPGNNAIWRIPESILVPNRVTQEVMQLNRNSLYYRKDRASIYINFFWINWKGVPPPSTQVPSIIRSLSRSRSLYRFDPDPEGQAGAPLLQAYFAPRYPNIPSIHVFLVVAVPRIILNGSIGALRSSNFPGHRRHVPGRHSNPHPPFRVKRLAR</sequence>
<dbReference type="EMBL" id="CADCXU010009029">
    <property type="protein sequence ID" value="CAA9999651.1"/>
    <property type="molecule type" value="Genomic_DNA"/>
</dbReference>
<feature type="region of interest" description="Disordered" evidence="1">
    <location>
        <begin position="246"/>
        <end position="272"/>
    </location>
</feature>